<dbReference type="HOGENOM" id="CLU_474873_0_0_1"/>
<organism evidence="2 3">
    <name type="scientific">Coprinopsis cinerea (strain Okayama-7 / 130 / ATCC MYA-4618 / FGSC 9003)</name>
    <name type="common">Inky cap fungus</name>
    <name type="synonym">Hormographiella aspergillata</name>
    <dbReference type="NCBI Taxonomy" id="240176"/>
    <lineage>
        <taxon>Eukaryota</taxon>
        <taxon>Fungi</taxon>
        <taxon>Dikarya</taxon>
        <taxon>Basidiomycota</taxon>
        <taxon>Agaricomycotina</taxon>
        <taxon>Agaricomycetes</taxon>
        <taxon>Agaricomycetidae</taxon>
        <taxon>Agaricales</taxon>
        <taxon>Agaricineae</taxon>
        <taxon>Psathyrellaceae</taxon>
        <taxon>Coprinopsis</taxon>
    </lineage>
</organism>
<dbReference type="AlphaFoldDB" id="A8NNG1"/>
<dbReference type="Proteomes" id="UP000001861">
    <property type="component" value="Unassembled WGS sequence"/>
</dbReference>
<feature type="region of interest" description="Disordered" evidence="1">
    <location>
        <begin position="33"/>
        <end position="120"/>
    </location>
</feature>
<feature type="compositionally biased region" description="Polar residues" evidence="1">
    <location>
        <begin position="551"/>
        <end position="561"/>
    </location>
</feature>
<feature type="compositionally biased region" description="Low complexity" evidence="1">
    <location>
        <begin position="105"/>
        <end position="120"/>
    </location>
</feature>
<dbReference type="GeneID" id="6011654"/>
<reference evidence="2 3" key="1">
    <citation type="journal article" date="2010" name="Proc. Natl. Acad. Sci. U.S.A.">
        <title>Insights into evolution of multicellular fungi from the assembled chromosomes of the mushroom Coprinopsis cinerea (Coprinus cinereus).</title>
        <authorList>
            <person name="Stajich J.E."/>
            <person name="Wilke S.K."/>
            <person name="Ahren D."/>
            <person name="Au C.H."/>
            <person name="Birren B.W."/>
            <person name="Borodovsky M."/>
            <person name="Burns C."/>
            <person name="Canback B."/>
            <person name="Casselton L.A."/>
            <person name="Cheng C.K."/>
            <person name="Deng J."/>
            <person name="Dietrich F.S."/>
            <person name="Fargo D.C."/>
            <person name="Farman M.L."/>
            <person name="Gathman A.C."/>
            <person name="Goldberg J."/>
            <person name="Guigo R."/>
            <person name="Hoegger P.J."/>
            <person name="Hooker J.B."/>
            <person name="Huggins A."/>
            <person name="James T.Y."/>
            <person name="Kamada T."/>
            <person name="Kilaru S."/>
            <person name="Kodira C."/>
            <person name="Kues U."/>
            <person name="Kupfer D."/>
            <person name="Kwan H.S."/>
            <person name="Lomsadze A."/>
            <person name="Li W."/>
            <person name="Lilly W.W."/>
            <person name="Ma L.J."/>
            <person name="Mackey A.J."/>
            <person name="Manning G."/>
            <person name="Martin F."/>
            <person name="Muraguchi H."/>
            <person name="Natvig D.O."/>
            <person name="Palmerini H."/>
            <person name="Ramesh M.A."/>
            <person name="Rehmeyer C.J."/>
            <person name="Roe B.A."/>
            <person name="Shenoy N."/>
            <person name="Stanke M."/>
            <person name="Ter-Hovhannisyan V."/>
            <person name="Tunlid A."/>
            <person name="Velagapudi R."/>
            <person name="Vision T.J."/>
            <person name="Zeng Q."/>
            <person name="Zolan M.E."/>
            <person name="Pukkila P.J."/>
        </authorList>
    </citation>
    <scope>NUCLEOTIDE SEQUENCE [LARGE SCALE GENOMIC DNA]</scope>
    <source>
        <strain evidence="3">Okayama-7 / 130 / ATCC MYA-4618 / FGSC 9003</strain>
    </source>
</reference>
<accession>A8NNG1</accession>
<sequence>MSSTQIPATLSMLPEELLERILDDCITSLLTASHSSSSLTTSPFPSPSSSPSVSPANSKRSSPSNSRYATPADTPAASPTRSRPPSPGLPAPSDSHAPCQPPAPTSTRTATSTPSPSTSSVLNPVLISRLFHRIGAPLLHRSITLSSRSKTQKLLDGSLRHHPERARWIRWLVIAGIWEGAGEVLKIVAAVNSGESPFHFLYGKGKGKEWTEDDDRWSTVGLQTLEITIDVPPFIPQQSQLPHQAQQALRRSTTHPGHTSTPSQRAATAQDPDAEEFCAGLAALGDVRGEGLKHLVVRKPQNVYLTHQRAKMVFSALAKLVGGSAGLESAHVAFRLSDDPVPPGSRRTPGAPPSHPHGPIALFTEALSRCPSLHTFTTHLPSVWNEAILRVSVNEGLDRIVLLGTGGKPVTIGDDNLSQQHAVPPLPRTPPLAPSTASLPAHPVERVYAASARPCDGFAIGVTRFPTVLPPRSFPTRGTGLFITEARKHERLCSLIRAGAMEGEEREDRHREEMVRGMVAQNMSPNTSSVPLLAIPTPTSLGRPSVPRVNGPQSNSSSQGLHATISSWISSTLL</sequence>
<feature type="region of interest" description="Disordered" evidence="1">
    <location>
        <begin position="337"/>
        <end position="357"/>
    </location>
</feature>
<evidence type="ECO:0000313" key="2">
    <source>
        <dbReference type="EMBL" id="EAU86769.2"/>
    </source>
</evidence>
<feature type="compositionally biased region" description="Low complexity" evidence="1">
    <location>
        <begin position="33"/>
        <end position="81"/>
    </location>
</feature>
<evidence type="ECO:0000313" key="3">
    <source>
        <dbReference type="Proteomes" id="UP000001861"/>
    </source>
</evidence>
<dbReference type="InParanoid" id="A8NNG1"/>
<keyword evidence="3" id="KW-1185">Reference proteome</keyword>
<dbReference type="OrthoDB" id="2786563at2759"/>
<feature type="compositionally biased region" description="Low complexity" evidence="1">
    <location>
        <begin position="240"/>
        <end position="263"/>
    </location>
</feature>
<comment type="caution">
    <text evidence="2">The sequence shown here is derived from an EMBL/GenBank/DDBJ whole genome shotgun (WGS) entry which is preliminary data.</text>
</comment>
<dbReference type="EMBL" id="AACS02000012">
    <property type="protein sequence ID" value="EAU86769.2"/>
    <property type="molecule type" value="Genomic_DNA"/>
</dbReference>
<feature type="region of interest" description="Disordered" evidence="1">
    <location>
        <begin position="240"/>
        <end position="272"/>
    </location>
</feature>
<dbReference type="KEGG" id="cci:CC1G_06530"/>
<protein>
    <submittedName>
        <fullName evidence="2">Uncharacterized protein</fullName>
    </submittedName>
</protein>
<dbReference type="VEuPathDB" id="FungiDB:CC1G_06530"/>
<dbReference type="eggNOG" id="ENOG502SXJ9">
    <property type="taxonomic scope" value="Eukaryota"/>
</dbReference>
<dbReference type="RefSeq" id="XP_001835127.2">
    <property type="nucleotide sequence ID" value="XM_001835075.2"/>
</dbReference>
<name>A8NNG1_COPC7</name>
<evidence type="ECO:0000256" key="1">
    <source>
        <dbReference type="SAM" id="MobiDB-lite"/>
    </source>
</evidence>
<proteinExistence type="predicted"/>
<feature type="region of interest" description="Disordered" evidence="1">
    <location>
        <begin position="538"/>
        <end position="561"/>
    </location>
</feature>
<gene>
    <name evidence="2" type="ORF">CC1G_06530</name>
</gene>